<keyword evidence="1" id="KW-1133">Transmembrane helix</keyword>
<feature type="domain" description="SGNH" evidence="2">
    <location>
        <begin position="142"/>
        <end position="370"/>
    </location>
</feature>
<feature type="transmembrane region" description="Helical" evidence="1">
    <location>
        <begin position="61"/>
        <end position="85"/>
    </location>
</feature>
<keyword evidence="4" id="KW-1185">Reference proteome</keyword>
<comment type="caution">
    <text evidence="3">The sequence shown here is derived from an EMBL/GenBank/DDBJ whole genome shotgun (WGS) entry which is preliminary data.</text>
</comment>
<gene>
    <name evidence="3" type="ORF">JOF34_001661</name>
</gene>
<accession>A0ABS4ZIH4</accession>
<organism evidence="3 4">
    <name type="scientific">Microbacterium amylolyticum</name>
    <dbReference type="NCBI Taxonomy" id="936337"/>
    <lineage>
        <taxon>Bacteria</taxon>
        <taxon>Bacillati</taxon>
        <taxon>Actinomycetota</taxon>
        <taxon>Actinomycetes</taxon>
        <taxon>Micrococcales</taxon>
        <taxon>Microbacteriaceae</taxon>
        <taxon>Microbacterium</taxon>
    </lineage>
</organism>
<evidence type="ECO:0000313" key="4">
    <source>
        <dbReference type="Proteomes" id="UP001519362"/>
    </source>
</evidence>
<protein>
    <recommendedName>
        <fullName evidence="2">SGNH domain-containing protein</fullName>
    </recommendedName>
</protein>
<dbReference type="EMBL" id="JAGIOL010000001">
    <property type="protein sequence ID" value="MBP2437075.1"/>
    <property type="molecule type" value="Genomic_DNA"/>
</dbReference>
<dbReference type="Pfam" id="PF19040">
    <property type="entry name" value="SGNH"/>
    <property type="match status" value="1"/>
</dbReference>
<evidence type="ECO:0000259" key="2">
    <source>
        <dbReference type="Pfam" id="PF19040"/>
    </source>
</evidence>
<dbReference type="Proteomes" id="UP001519362">
    <property type="component" value="Unassembled WGS sequence"/>
</dbReference>
<keyword evidence="1" id="KW-0472">Membrane</keyword>
<sequence length="387" mass="42278">MYLWHWPILIFALEVRDMSEAGWKTGLAVIGGALSLAFLTKKLVEDPILRARASSRPRNRRLALALSVTAAIGVSCVSAAGVIAVEHRAEVDRVAILAAMSSDCFGARSLAVDAECDGELEETAVFPSSPYDDVSPLFDAECSTGMTGTEIKQCVWGDPSSETRIALIGNSHAAVWMPAYAEIADRYGWRLDTYFKHSCTFNNASRTQSDDTWRTTCDEWVSDLTAFLAEEEAYEYVLTSAIAQNRAFRDPDTGAESFNAGVQGYESAWQPLIDRGATILAIRDYPRTTLELIGCGVKTPHTPCSRSVEEATVDFENEVLAVAADRVQGAEVVDMSNWFCADGACPVVIGNVHVYRDAGHFTETFGRSLSEPLLHELKEQAGFPDPQ</sequence>
<dbReference type="InterPro" id="IPR043968">
    <property type="entry name" value="SGNH"/>
</dbReference>
<keyword evidence="1" id="KW-0812">Transmembrane</keyword>
<dbReference type="RefSeq" id="WP_165134842.1">
    <property type="nucleotide sequence ID" value="NZ_CP049253.1"/>
</dbReference>
<name>A0ABS4ZIH4_9MICO</name>
<evidence type="ECO:0000256" key="1">
    <source>
        <dbReference type="SAM" id="Phobius"/>
    </source>
</evidence>
<evidence type="ECO:0000313" key="3">
    <source>
        <dbReference type="EMBL" id="MBP2437075.1"/>
    </source>
</evidence>
<proteinExistence type="predicted"/>
<reference evidence="3 4" key="1">
    <citation type="submission" date="2021-03" db="EMBL/GenBank/DDBJ databases">
        <title>Sequencing the genomes of 1000 actinobacteria strains.</title>
        <authorList>
            <person name="Klenk H.-P."/>
        </authorList>
    </citation>
    <scope>NUCLEOTIDE SEQUENCE [LARGE SCALE GENOMIC DNA]</scope>
    <source>
        <strain evidence="3 4">DSM 24221</strain>
    </source>
</reference>